<dbReference type="InParanoid" id="F5HIZ0"/>
<name>F5HIZ0_ANOGA</name>
<reference evidence="1" key="5">
    <citation type="submission" date="2011-05" db="EMBL/GenBank/DDBJ databases">
        <authorList>
            <consortium name="VectorBase"/>
        </authorList>
    </citation>
    <scope>NUCLEOTIDE SEQUENCE</scope>
    <source>
        <strain evidence="1">PEST</strain>
    </source>
</reference>
<evidence type="ECO:0000313" key="1">
    <source>
        <dbReference type="EMBL" id="EGK96251.1"/>
    </source>
</evidence>
<dbReference type="AlphaFoldDB" id="F5HIZ0"/>
<protein>
    <submittedName>
        <fullName evidence="1">AGAP013444-PA</fullName>
    </submittedName>
</protein>
<sequence length="189" mass="21087">MATTPEKELSAFELGDLYVSIPLHQWAAEEATEPGSDLILFVQERDKHKVAQDQKDEELVEDQSKIKKALEDAMSDIVERGESEHISGEPIAESDKLEALEKILEEANSVDEDHVEQETTHDEAHKEAIVEVSEDAAEGVDRCARVEVGEQESSVVVDEFANVMFKLLSSGAGDELSWYADTCQQQQRE</sequence>
<proteinExistence type="predicted"/>
<reference evidence="1" key="1">
    <citation type="journal article" date="2002" name="Science">
        <title>The genome sequence of the malaria mosquito Anopheles gambiae.</title>
        <authorList>
            <person name="Holt R.A."/>
            <person name="Subramanian G.M."/>
            <person name="Halpern A."/>
            <person name="Sutton G.G."/>
            <person name="Charlab R."/>
            <person name="Nusskern D.R."/>
            <person name="Wincker P."/>
            <person name="Clark A.G."/>
            <person name="Ribeiro J.M."/>
            <person name="Wides R."/>
            <person name="Salzberg S.L."/>
            <person name="Loftus B."/>
            <person name="Yandell M."/>
            <person name="Majoros W.H."/>
            <person name="Rusch D.B."/>
            <person name="Lai Z."/>
            <person name="Kraft C.L."/>
            <person name="Abril J.F."/>
            <person name="Anthouard V."/>
            <person name="Arensburger P."/>
            <person name="Atkinson P.W."/>
            <person name="Baden H."/>
            <person name="de Berardinis V."/>
            <person name="Baldwin D."/>
            <person name="Benes V."/>
            <person name="Biedler J."/>
            <person name="Blass C."/>
            <person name="Bolanos R."/>
            <person name="Boscus D."/>
            <person name="Barnstead M."/>
            <person name="Cai S."/>
            <person name="Center A."/>
            <person name="Chaturverdi K."/>
            <person name="Christophides G.K."/>
            <person name="Chrystal M.A."/>
            <person name="Clamp M."/>
            <person name="Cravchik A."/>
            <person name="Curwen V."/>
            <person name="Dana A."/>
            <person name="Delcher A."/>
            <person name="Dew I."/>
            <person name="Evans C.A."/>
            <person name="Flanigan M."/>
            <person name="Grundschober-Freimoser A."/>
            <person name="Friedli L."/>
            <person name="Gu Z."/>
            <person name="Guan P."/>
            <person name="Guigo R."/>
            <person name="Hillenmeyer M.E."/>
            <person name="Hladun S.L."/>
            <person name="Hogan J.R."/>
            <person name="Hong Y.S."/>
            <person name="Hoover J."/>
            <person name="Jaillon O."/>
            <person name="Ke Z."/>
            <person name="Kodira C."/>
            <person name="Kokoza E."/>
            <person name="Koutsos A."/>
            <person name="Letunic I."/>
            <person name="Levitsky A."/>
            <person name="Liang Y."/>
            <person name="Lin J.J."/>
            <person name="Lobo N.F."/>
            <person name="Lopez J.R."/>
            <person name="Malek J.A."/>
            <person name="McIntosh T.C."/>
            <person name="Meister S."/>
            <person name="Miller J."/>
            <person name="Mobarry C."/>
            <person name="Mongin E."/>
            <person name="Murphy S.D."/>
            <person name="O'Brochta D.A."/>
            <person name="Pfannkoch C."/>
            <person name="Qi R."/>
            <person name="Regier M.A."/>
            <person name="Remington K."/>
            <person name="Shao H."/>
            <person name="Sharakhova M.V."/>
            <person name="Sitter C.D."/>
            <person name="Shetty J."/>
            <person name="Smith T.J."/>
            <person name="Strong R."/>
            <person name="Sun J."/>
            <person name="Thomasova D."/>
            <person name="Ton L.Q."/>
            <person name="Topalis P."/>
            <person name="Tu Z."/>
            <person name="Unger M.F."/>
            <person name="Walenz B."/>
            <person name="Wang A."/>
            <person name="Wang J."/>
            <person name="Wang M."/>
            <person name="Wang X."/>
            <person name="Woodford K.J."/>
            <person name="Wortman J.R."/>
            <person name="Wu M."/>
            <person name="Yao A."/>
            <person name="Zdobnov E.M."/>
            <person name="Zhang H."/>
            <person name="Zhao Q."/>
            <person name="Zhao S."/>
            <person name="Zhu S.C."/>
            <person name="Zhimulev I."/>
            <person name="Coluzzi M."/>
            <person name="della Torre A."/>
            <person name="Roth C.W."/>
            <person name="Louis C."/>
            <person name="Kalush F."/>
            <person name="Mural R.J."/>
            <person name="Myers E.W."/>
            <person name="Adams M.D."/>
            <person name="Smith H.O."/>
            <person name="Broder S."/>
            <person name="Gardner M.J."/>
            <person name="Fraser C.M."/>
            <person name="Birney E."/>
            <person name="Bork P."/>
            <person name="Brey P.T."/>
            <person name="Venter J.C."/>
            <person name="Weissenbach J."/>
            <person name="Kafatos F.C."/>
            <person name="Collins F.H."/>
            <person name="Hoffman S.L."/>
        </authorList>
    </citation>
    <scope>NUCLEOTIDE SEQUENCE [LARGE SCALE GENOMIC DNA]</scope>
    <source>
        <strain evidence="1">PEST</strain>
    </source>
</reference>
<organism evidence="1">
    <name type="scientific">Anopheles gambiae</name>
    <name type="common">African malaria mosquito</name>
    <dbReference type="NCBI Taxonomy" id="7165"/>
    <lineage>
        <taxon>Eukaryota</taxon>
        <taxon>Metazoa</taxon>
        <taxon>Ecdysozoa</taxon>
        <taxon>Arthropoda</taxon>
        <taxon>Hexapoda</taxon>
        <taxon>Insecta</taxon>
        <taxon>Pterygota</taxon>
        <taxon>Neoptera</taxon>
        <taxon>Endopterygota</taxon>
        <taxon>Diptera</taxon>
        <taxon>Nematocera</taxon>
        <taxon>Culicoidea</taxon>
        <taxon>Culicidae</taxon>
        <taxon>Anophelinae</taxon>
        <taxon>Anopheles</taxon>
    </lineage>
</organism>
<dbReference type="HOGENOM" id="CLU_128919_0_0_1"/>
<dbReference type="VEuPathDB" id="VectorBase:AGAMI1_011885"/>
<dbReference type="PhylomeDB" id="F5HIZ0"/>
<dbReference type="PaxDb" id="7165-AGAP013444-PA"/>
<reference evidence="1" key="2">
    <citation type="submission" date="2002-03" db="EMBL/GenBank/DDBJ databases">
        <authorList>
            <consortium name="The Anopheles Genome Sequencing Consortium"/>
        </authorList>
    </citation>
    <scope>NUCLEOTIDE SEQUENCE</scope>
    <source>
        <strain evidence="1">PEST</strain>
    </source>
</reference>
<dbReference type="EMBL" id="AAAB01008811">
    <property type="protein sequence ID" value="EGK96251.1"/>
    <property type="molecule type" value="Genomic_DNA"/>
</dbReference>
<reference evidence="1" key="3">
    <citation type="journal article" date="2004" name="Trends Parasitol.">
        <title>The Anopheles gambiae genome: an update.</title>
        <authorList>
            <person name="Mongin E."/>
            <person name="Louis C."/>
            <person name="Holt R.A."/>
            <person name="Birney E."/>
            <person name="Collins F.H."/>
        </authorList>
    </citation>
    <scope>NUCLEOTIDE SEQUENCE</scope>
    <source>
        <strain evidence="1">PEST</strain>
    </source>
</reference>
<reference evidence="1" key="4">
    <citation type="journal article" date="2007" name="Genome Biol.">
        <title>Update of the Anopheles gambiae PEST genome assembly.</title>
        <authorList>
            <person name="Sharakhova M.V."/>
            <person name="Hammond M.P."/>
            <person name="Lobo N.F."/>
            <person name="Krzywinski J."/>
            <person name="Unger M.F."/>
            <person name="Hillenmeyer M.E."/>
            <person name="Bruggner R.V."/>
            <person name="Birney E."/>
            <person name="Collins F.H."/>
        </authorList>
    </citation>
    <scope>NUCLEOTIDE SEQUENCE</scope>
    <source>
        <strain evidence="1">PEST</strain>
    </source>
</reference>
<accession>F5HIZ0</accession>
<gene>
    <name evidence="1" type="ORF">AgaP_AGAP013444</name>
</gene>
<dbReference type="VEuPathDB" id="VectorBase:AGAP013444"/>
<comment type="caution">
    <text evidence="1">The sequence shown here is derived from an EMBL/GenBank/DDBJ whole genome shotgun (WGS) entry which is preliminary data.</text>
</comment>